<dbReference type="PANTHER" id="PTHR21496">
    <property type="entry name" value="FERREDOXIN-RELATED"/>
    <property type="match status" value="1"/>
</dbReference>
<dbReference type="PROSITE" id="PS51296">
    <property type="entry name" value="RIESKE"/>
    <property type="match status" value="1"/>
</dbReference>
<dbReference type="KEGG" id="bbel:109480998"/>
<dbReference type="GeneID" id="109480998"/>
<dbReference type="Proteomes" id="UP000515135">
    <property type="component" value="Unplaced"/>
</dbReference>
<evidence type="ECO:0000256" key="4">
    <source>
        <dbReference type="ARBA" id="ARBA00022737"/>
    </source>
</evidence>
<accession>A0A6P4ZCI4</accession>
<keyword evidence="1" id="KW-0597">Phosphoprotein</keyword>
<dbReference type="CDD" id="cd03467">
    <property type="entry name" value="Rieske"/>
    <property type="match status" value="1"/>
</dbReference>
<keyword evidence="7" id="KW-0411">Iron-sulfur</keyword>
<dbReference type="SUPFAM" id="SSF50022">
    <property type="entry name" value="ISP domain"/>
    <property type="match status" value="1"/>
</dbReference>
<evidence type="ECO:0000256" key="5">
    <source>
        <dbReference type="ARBA" id="ARBA00022990"/>
    </source>
</evidence>
<evidence type="ECO:0000256" key="8">
    <source>
        <dbReference type="ARBA" id="ARBA00034078"/>
    </source>
</evidence>
<gene>
    <name evidence="12" type="primary">LOC109480998</name>
</gene>
<keyword evidence="11" id="KW-1185">Reference proteome</keyword>
<keyword evidence="2" id="KW-0001">2Fe-2S</keyword>
<evidence type="ECO:0000256" key="6">
    <source>
        <dbReference type="ARBA" id="ARBA00023004"/>
    </source>
</evidence>
<evidence type="ECO:0000256" key="2">
    <source>
        <dbReference type="ARBA" id="ARBA00022714"/>
    </source>
</evidence>
<evidence type="ECO:0000256" key="9">
    <source>
        <dbReference type="ARBA" id="ARBA00071952"/>
    </source>
</evidence>
<dbReference type="GO" id="GO:0051537">
    <property type="term" value="F:2 iron, 2 sulfur cluster binding"/>
    <property type="evidence" value="ECO:0007669"/>
    <property type="project" value="UniProtKB-KW"/>
</dbReference>
<dbReference type="InterPro" id="IPR054716">
    <property type="entry name" value="Sol_Rieske_ferrdox_dom"/>
</dbReference>
<evidence type="ECO:0000256" key="3">
    <source>
        <dbReference type="ARBA" id="ARBA00022723"/>
    </source>
</evidence>
<dbReference type="GO" id="GO:0046872">
    <property type="term" value="F:metal ion binding"/>
    <property type="evidence" value="ECO:0007669"/>
    <property type="project" value="UniProtKB-KW"/>
</dbReference>
<name>A0A6P4ZCI4_BRABE</name>
<proteinExistence type="predicted"/>
<keyword evidence="3" id="KW-0479">Metal-binding</keyword>
<dbReference type="InterPro" id="IPR036922">
    <property type="entry name" value="Rieske_2Fe-2S_sf"/>
</dbReference>
<evidence type="ECO:0000256" key="7">
    <source>
        <dbReference type="ARBA" id="ARBA00023014"/>
    </source>
</evidence>
<comment type="cofactor">
    <cofactor evidence="8">
        <name>[2Fe-2S] cluster</name>
        <dbReference type="ChEBI" id="CHEBI:190135"/>
    </cofactor>
</comment>
<evidence type="ECO:0000313" key="12">
    <source>
        <dbReference type="RefSeq" id="XP_019639035.1"/>
    </source>
</evidence>
<dbReference type="Pfam" id="PF22543">
    <property type="entry name" value="Rieske_4"/>
    <property type="match status" value="1"/>
</dbReference>
<evidence type="ECO:0000256" key="1">
    <source>
        <dbReference type="ARBA" id="ARBA00022553"/>
    </source>
</evidence>
<dbReference type="AlphaFoldDB" id="A0A6P4ZCI4"/>
<dbReference type="RefSeq" id="XP_019639035.1">
    <property type="nucleotide sequence ID" value="XM_019783476.1"/>
</dbReference>
<evidence type="ECO:0000313" key="11">
    <source>
        <dbReference type="Proteomes" id="UP000515135"/>
    </source>
</evidence>
<keyword evidence="4" id="KW-0677">Repeat</keyword>
<evidence type="ECO:0000259" key="10">
    <source>
        <dbReference type="PROSITE" id="PS51296"/>
    </source>
</evidence>
<organism evidence="11 12">
    <name type="scientific">Branchiostoma belcheri</name>
    <name type="common">Amphioxus</name>
    <dbReference type="NCBI Taxonomy" id="7741"/>
    <lineage>
        <taxon>Eukaryota</taxon>
        <taxon>Metazoa</taxon>
        <taxon>Chordata</taxon>
        <taxon>Cephalochordata</taxon>
        <taxon>Leptocardii</taxon>
        <taxon>Amphioxiformes</taxon>
        <taxon>Branchiostomatidae</taxon>
        <taxon>Branchiostoma</taxon>
    </lineage>
</organism>
<dbReference type="FunFam" id="2.102.10.10:FF:000009">
    <property type="entry name" value="Rieske Fe-S domain containing"/>
    <property type="match status" value="1"/>
</dbReference>
<keyword evidence="5" id="KW-0007">Acetylation</keyword>
<dbReference type="OrthoDB" id="426882at2759"/>
<dbReference type="PANTHER" id="PTHR21496:SF0">
    <property type="entry name" value="RIESKE DOMAIN-CONTAINING PROTEIN"/>
    <property type="match status" value="1"/>
</dbReference>
<sequence>MDGAVAARSSPDAVSLTQEPVLVCTEAQLLREGRWSGQVHGRDVVVFHHLGGCYSMDRICHHAGGPLQDGDIEDIAGHACIVCPWHKIKITLATGESLYRAIDPATIKQRPPKTRWTSKGVKQRTHTAEVRDGNIYVTLSNDEQKVDSDYYYSEEYKKLVSASKRGTT</sequence>
<dbReference type="InterPro" id="IPR017941">
    <property type="entry name" value="Rieske_2Fe-2S"/>
</dbReference>
<reference evidence="12" key="1">
    <citation type="submission" date="2025-08" db="UniProtKB">
        <authorList>
            <consortium name="RefSeq"/>
        </authorList>
    </citation>
    <scope>IDENTIFICATION</scope>
    <source>
        <tissue evidence="12">Gonad</tissue>
    </source>
</reference>
<dbReference type="Gene3D" id="2.102.10.10">
    <property type="entry name" value="Rieske [2Fe-2S] iron-sulphur domain"/>
    <property type="match status" value="1"/>
</dbReference>
<keyword evidence="6" id="KW-0408">Iron</keyword>
<protein>
    <recommendedName>
        <fullName evidence="9 10">Rieske domain-containing protein</fullName>
    </recommendedName>
</protein>
<feature type="domain" description="Rieske" evidence="10">
    <location>
        <begin position="21"/>
        <end position="123"/>
    </location>
</feature>